<dbReference type="InterPro" id="IPR039437">
    <property type="entry name" value="FrzH/put_lumazine-bd"/>
</dbReference>
<dbReference type="PANTHER" id="PTHR48094">
    <property type="entry name" value="PROTEIN/NUCLEIC ACID DEGLYCASE DJ-1-RELATED"/>
    <property type="match status" value="1"/>
</dbReference>
<dbReference type="GO" id="GO:0019172">
    <property type="term" value="F:glyoxalase III activity"/>
    <property type="evidence" value="ECO:0007669"/>
    <property type="project" value="TreeGrafter"/>
</dbReference>
<dbReference type="Pfam" id="PF12893">
    <property type="entry name" value="Lumazine_bd_2"/>
    <property type="match status" value="1"/>
</dbReference>
<dbReference type="Proteomes" id="UP000051863">
    <property type="component" value="Unassembled WGS sequence"/>
</dbReference>
<dbReference type="SUPFAM" id="SSF54427">
    <property type="entry name" value="NTF2-like"/>
    <property type="match status" value="1"/>
</dbReference>
<dbReference type="AlphaFoldDB" id="A0A0R0CNG2"/>
<dbReference type="GO" id="GO:0005737">
    <property type="term" value="C:cytoplasm"/>
    <property type="evidence" value="ECO:0007669"/>
    <property type="project" value="TreeGrafter"/>
</dbReference>
<accession>A0A0R0CNG2</accession>
<protein>
    <recommendedName>
        <fullName evidence="4">DJ-1/PfpI domain-containing protein</fullName>
    </recommendedName>
</protein>
<feature type="domain" description="DJ-1/PfpI" evidence="4">
    <location>
        <begin position="166"/>
        <end position="353"/>
    </location>
</feature>
<reference evidence="5 6" key="1">
    <citation type="submission" date="2015-05" db="EMBL/GenBank/DDBJ databases">
        <title>Genome sequencing and analysis of members of genus Stenotrophomonas.</title>
        <authorList>
            <person name="Patil P.P."/>
            <person name="Midha S."/>
            <person name="Patil P.B."/>
        </authorList>
    </citation>
    <scope>NUCLEOTIDE SEQUENCE [LARGE SCALE GENOMIC DNA]</scope>
    <source>
        <strain evidence="5 6">DSM 18941</strain>
    </source>
</reference>
<dbReference type="InterPro" id="IPR029062">
    <property type="entry name" value="Class_I_gatase-like"/>
</dbReference>
<dbReference type="InterPro" id="IPR032710">
    <property type="entry name" value="NTF2-like_dom_sf"/>
</dbReference>
<dbReference type="PATRIC" id="fig|405446.3.peg.2410"/>
<comment type="similarity">
    <text evidence="3">Belongs to the peptidase C56 family. HSP31-like subfamily.</text>
</comment>
<dbReference type="CDD" id="cd03141">
    <property type="entry name" value="GATase1_Hsp31_like"/>
    <property type="match status" value="1"/>
</dbReference>
<dbReference type="SUPFAM" id="SSF52317">
    <property type="entry name" value="Class I glutamine amidotransferase-like"/>
    <property type="match status" value="1"/>
</dbReference>
<evidence type="ECO:0000313" key="6">
    <source>
        <dbReference type="Proteomes" id="UP000051863"/>
    </source>
</evidence>
<organism evidence="5 6">
    <name type="scientific">Stenotrophomonas terrae</name>
    <dbReference type="NCBI Taxonomy" id="405446"/>
    <lineage>
        <taxon>Bacteria</taxon>
        <taxon>Pseudomonadati</taxon>
        <taxon>Pseudomonadota</taxon>
        <taxon>Gammaproteobacteria</taxon>
        <taxon>Lysobacterales</taxon>
        <taxon>Lysobacteraceae</taxon>
        <taxon>Stenotrophomonas</taxon>
    </lineage>
</organism>
<keyword evidence="1" id="KW-0346">Stress response</keyword>
<dbReference type="Pfam" id="PF01965">
    <property type="entry name" value="DJ-1_PfpI"/>
    <property type="match status" value="1"/>
</dbReference>
<proteinExistence type="inferred from homology"/>
<evidence type="ECO:0000256" key="2">
    <source>
        <dbReference type="ARBA" id="ARBA00023239"/>
    </source>
</evidence>
<dbReference type="EMBL" id="LDJJ01000048">
    <property type="protein sequence ID" value="KRG66344.1"/>
    <property type="molecule type" value="Genomic_DNA"/>
</dbReference>
<dbReference type="GO" id="GO:0019243">
    <property type="term" value="P:methylglyoxal catabolic process to D-lactate via S-lactoyl-glutathione"/>
    <property type="evidence" value="ECO:0007669"/>
    <property type="project" value="TreeGrafter"/>
</dbReference>
<evidence type="ECO:0000256" key="3">
    <source>
        <dbReference type="ARBA" id="ARBA00038493"/>
    </source>
</evidence>
<keyword evidence="2" id="KW-0456">Lyase</keyword>
<dbReference type="InterPro" id="IPR050325">
    <property type="entry name" value="Prot/Nucl_acid_deglycase"/>
</dbReference>
<name>A0A0R0CNG2_9GAMM</name>
<dbReference type="PANTHER" id="PTHR48094:SF11">
    <property type="entry name" value="GLUTATHIONE-INDEPENDENT GLYOXALASE HSP31-RELATED"/>
    <property type="match status" value="1"/>
</dbReference>
<evidence type="ECO:0000259" key="4">
    <source>
        <dbReference type="Pfam" id="PF01965"/>
    </source>
</evidence>
<dbReference type="Gene3D" id="3.40.50.880">
    <property type="match status" value="1"/>
</dbReference>
<evidence type="ECO:0000256" key="1">
    <source>
        <dbReference type="ARBA" id="ARBA00023016"/>
    </source>
</evidence>
<gene>
    <name evidence="5" type="ORF">ABB27_13975</name>
</gene>
<evidence type="ECO:0000313" key="5">
    <source>
        <dbReference type="EMBL" id="KRG66344.1"/>
    </source>
</evidence>
<sequence length="378" mass="40960">MVSLALLFGGLAHAEPVSDEREISAVIQDYLHGSSYNQRDRLRRAFHPDARLYLSQGTDGMREVGIAEYTSWFGKEPGLFNGRIGRLLGIQVEGNIATAKAEILVSKDQARFVDLFLLKKLEGRWLIISKTATRETAPAHGRQVVLAVSNVDIMPGTRLSAGNSFLELVRAYAGFREAGYGVQFVSPEGGAVPLAYIDTSNPEHKAGIFDADLMWALANTRRPDEVTASDYSALMYIGGSAAMYGVAEHPGMQWLAVRIYEQRGGIVSAVCHGSAGLVNLTLSDGSALVSGRRVTGYPDAYEDMSAAYYKTYPFSIEQRLRGSKAQFSHGARGAPHVEVDGRLITGMNWESTRGVVAAIIQRLEVESAVLQNAAQASG</sequence>
<dbReference type="Gene3D" id="3.10.450.50">
    <property type="match status" value="1"/>
</dbReference>
<comment type="caution">
    <text evidence="5">The sequence shown here is derived from an EMBL/GenBank/DDBJ whole genome shotgun (WGS) entry which is preliminary data.</text>
</comment>
<keyword evidence="6" id="KW-1185">Reference proteome</keyword>
<dbReference type="InterPro" id="IPR002818">
    <property type="entry name" value="DJ-1/PfpI"/>
</dbReference>